<gene>
    <name evidence="1" type="ORF">OXX778_LOCUS17026</name>
</gene>
<organism evidence="1 2">
    <name type="scientific">Brachionus calyciflorus</name>
    <dbReference type="NCBI Taxonomy" id="104777"/>
    <lineage>
        <taxon>Eukaryota</taxon>
        <taxon>Metazoa</taxon>
        <taxon>Spiralia</taxon>
        <taxon>Gnathifera</taxon>
        <taxon>Rotifera</taxon>
        <taxon>Eurotatoria</taxon>
        <taxon>Monogononta</taxon>
        <taxon>Pseudotrocha</taxon>
        <taxon>Ploima</taxon>
        <taxon>Brachionidae</taxon>
        <taxon>Brachionus</taxon>
    </lineage>
</organism>
<proteinExistence type="predicted"/>
<evidence type="ECO:0000313" key="1">
    <source>
        <dbReference type="EMBL" id="CAF1013847.1"/>
    </source>
</evidence>
<sequence>MPLEHSFEKDLLKLLVLDSIEIDIDGEPLELFELNSLLVRDLEQDGELDAEAPGSFELYKKPVGELHAETLGSFELDGKLLGDLEQDGE</sequence>
<dbReference type="Proteomes" id="UP000663879">
    <property type="component" value="Unassembled WGS sequence"/>
</dbReference>
<dbReference type="EMBL" id="CAJNOC010004222">
    <property type="protein sequence ID" value="CAF1013847.1"/>
    <property type="molecule type" value="Genomic_DNA"/>
</dbReference>
<protein>
    <submittedName>
        <fullName evidence="1">Uncharacterized protein</fullName>
    </submittedName>
</protein>
<accession>A0A814HP24</accession>
<comment type="caution">
    <text evidence="1">The sequence shown here is derived from an EMBL/GenBank/DDBJ whole genome shotgun (WGS) entry which is preliminary data.</text>
</comment>
<evidence type="ECO:0000313" key="2">
    <source>
        <dbReference type="Proteomes" id="UP000663879"/>
    </source>
</evidence>
<reference evidence="1" key="1">
    <citation type="submission" date="2021-02" db="EMBL/GenBank/DDBJ databases">
        <authorList>
            <person name="Nowell W R."/>
        </authorList>
    </citation>
    <scope>NUCLEOTIDE SEQUENCE</scope>
    <source>
        <strain evidence="1">Ploen Becks lab</strain>
    </source>
</reference>
<dbReference type="AlphaFoldDB" id="A0A814HP24"/>
<name>A0A814HP24_9BILA</name>
<keyword evidence="2" id="KW-1185">Reference proteome</keyword>